<keyword evidence="1" id="KW-0812">Transmembrane</keyword>
<keyword evidence="3" id="KW-1185">Reference proteome</keyword>
<name>A0A3E2NUT7_9SPHI</name>
<evidence type="ECO:0000313" key="2">
    <source>
        <dbReference type="EMBL" id="RFZ84768.1"/>
    </source>
</evidence>
<dbReference type="OrthoDB" id="796231at2"/>
<organism evidence="2 3">
    <name type="scientific">Mucilaginibacter terrenus</name>
    <dbReference type="NCBI Taxonomy" id="2482727"/>
    <lineage>
        <taxon>Bacteria</taxon>
        <taxon>Pseudomonadati</taxon>
        <taxon>Bacteroidota</taxon>
        <taxon>Sphingobacteriia</taxon>
        <taxon>Sphingobacteriales</taxon>
        <taxon>Sphingobacteriaceae</taxon>
        <taxon>Mucilaginibacter</taxon>
    </lineage>
</organism>
<proteinExistence type="predicted"/>
<sequence>MSRNLILVIVLAVIGFAVWLYYKGKNAGLTFIPDVAYPHGTEAIPSNYNPNPLADELHEVMKGLFTSPATKEKAFQKLYNLPTDDLLVLVYNTFNKKYGREGSGSLTKWIDDEVIHTYGFFTSSIKSKLLARLRSINLK</sequence>
<keyword evidence="1" id="KW-1133">Transmembrane helix</keyword>
<evidence type="ECO:0000256" key="1">
    <source>
        <dbReference type="SAM" id="Phobius"/>
    </source>
</evidence>
<feature type="transmembrane region" description="Helical" evidence="1">
    <location>
        <begin position="6"/>
        <end position="22"/>
    </location>
</feature>
<reference evidence="2 3" key="1">
    <citation type="submission" date="2018-08" db="EMBL/GenBank/DDBJ databases">
        <title>Mucilaginibacter terrae sp. nov., isolated from manganese diggings.</title>
        <authorList>
            <person name="Huang Y."/>
            <person name="Zhou Z."/>
        </authorList>
    </citation>
    <scope>NUCLEOTIDE SEQUENCE [LARGE SCALE GENOMIC DNA]</scope>
    <source>
        <strain evidence="2 3">ZH6</strain>
    </source>
</reference>
<gene>
    <name evidence="2" type="ORF">DYU05_03950</name>
</gene>
<comment type="caution">
    <text evidence="2">The sequence shown here is derived from an EMBL/GenBank/DDBJ whole genome shotgun (WGS) entry which is preliminary data.</text>
</comment>
<keyword evidence="1" id="KW-0472">Membrane</keyword>
<dbReference type="RefSeq" id="WP_117381670.1">
    <property type="nucleotide sequence ID" value="NZ_QWDE01000001.1"/>
</dbReference>
<protein>
    <submittedName>
        <fullName evidence="2">Uncharacterized protein</fullName>
    </submittedName>
</protein>
<dbReference type="AlphaFoldDB" id="A0A3E2NUT7"/>
<dbReference type="EMBL" id="QWDE01000001">
    <property type="protein sequence ID" value="RFZ84768.1"/>
    <property type="molecule type" value="Genomic_DNA"/>
</dbReference>
<evidence type="ECO:0000313" key="3">
    <source>
        <dbReference type="Proteomes" id="UP000260823"/>
    </source>
</evidence>
<dbReference type="Proteomes" id="UP000260823">
    <property type="component" value="Unassembled WGS sequence"/>
</dbReference>
<accession>A0A3E2NUT7</accession>